<evidence type="ECO:0000313" key="1">
    <source>
        <dbReference type="EMBL" id="WAM30859.1"/>
    </source>
</evidence>
<name>A0ABY7BDF0_9FIRM</name>
<accession>A0ABY7BDF0</accession>
<dbReference type="RefSeq" id="WP_162182157.1">
    <property type="nucleotide sequence ID" value="NZ_CP113864.1"/>
</dbReference>
<sequence>MDLYVYPSLSPFFVCFMYPKRTKATSTGEVISINLLVARLLNLINIG</sequence>
<evidence type="ECO:0000313" key="2">
    <source>
        <dbReference type="Proteomes" id="UP001164745"/>
    </source>
</evidence>
<dbReference type="EMBL" id="CP113864">
    <property type="protein sequence ID" value="WAM30859.1"/>
    <property type="molecule type" value="Genomic_DNA"/>
</dbReference>
<dbReference type="Proteomes" id="UP001164745">
    <property type="component" value="Chromosome"/>
</dbReference>
<gene>
    <name evidence="1" type="ORF">OTJ99_001648</name>
</gene>
<proteinExistence type="predicted"/>
<keyword evidence="2" id="KW-1185">Reference proteome</keyword>
<reference evidence="1" key="1">
    <citation type="submission" date="2022-12" db="EMBL/GenBank/DDBJ databases">
        <authorList>
            <person name="Bing R.G."/>
            <person name="Willard D.J."/>
            <person name="Manesh M.J.H."/>
            <person name="Laemthong T."/>
            <person name="Crosby J.R."/>
            <person name="Kelly R.M."/>
        </authorList>
    </citation>
    <scope>NUCLEOTIDE SEQUENCE</scope>
    <source>
        <strain evidence="1">DSM 8991</strain>
    </source>
</reference>
<protein>
    <submittedName>
        <fullName evidence="1">Uncharacterized protein</fullName>
    </submittedName>
</protein>
<organism evidence="1 2">
    <name type="scientific">Caldicellulosiruptor naganoensis</name>
    <dbReference type="NCBI Taxonomy" id="29324"/>
    <lineage>
        <taxon>Bacteria</taxon>
        <taxon>Bacillati</taxon>
        <taxon>Bacillota</taxon>
        <taxon>Bacillota incertae sedis</taxon>
        <taxon>Caldicellulosiruptorales</taxon>
        <taxon>Caldicellulosiruptoraceae</taxon>
        <taxon>Caldicellulosiruptor</taxon>
    </lineage>
</organism>